<dbReference type="EMBL" id="JADNYM010000001">
    <property type="protein sequence ID" value="MBG0737995.1"/>
    <property type="molecule type" value="Genomic_DNA"/>
</dbReference>
<dbReference type="GO" id="GO:0030313">
    <property type="term" value="C:cell envelope"/>
    <property type="evidence" value="ECO:0007669"/>
    <property type="project" value="UniProtKB-SubCell"/>
</dbReference>
<feature type="disulfide bond" description="Redox-active" evidence="9">
    <location>
        <begin position="118"/>
        <end position="122"/>
    </location>
</feature>
<dbReference type="InterPro" id="IPR050553">
    <property type="entry name" value="Thioredoxin_ResA/DsbE_sf"/>
</dbReference>
<dbReference type="Pfam" id="PF00578">
    <property type="entry name" value="AhpC-TSA"/>
    <property type="match status" value="1"/>
</dbReference>
<evidence type="ECO:0000256" key="7">
    <source>
        <dbReference type="ARBA" id="ARBA00023284"/>
    </source>
</evidence>
<dbReference type="CDD" id="cd02968">
    <property type="entry name" value="SCO"/>
    <property type="match status" value="1"/>
</dbReference>
<reference evidence="12 13" key="1">
    <citation type="submission" date="2020-11" db="EMBL/GenBank/DDBJ databases">
        <title>Arthrobacter antarcticus sp. nov., isolated from Antarctic Soil.</title>
        <authorList>
            <person name="Li J."/>
        </authorList>
    </citation>
    <scope>NUCLEOTIDE SEQUENCE [LARGE SCALE GENOMIC DNA]</scope>
    <source>
        <strain evidence="12 13">Z1-20</strain>
    </source>
</reference>
<evidence type="ECO:0000259" key="11">
    <source>
        <dbReference type="PROSITE" id="PS51352"/>
    </source>
</evidence>
<comment type="caution">
    <text evidence="12">The sequence shown here is derived from an EMBL/GenBank/DDBJ whole genome shotgun (WGS) entry which is preliminary data.</text>
</comment>
<gene>
    <name evidence="12" type="ORF">IV500_00895</name>
</gene>
<dbReference type="Pfam" id="PF02630">
    <property type="entry name" value="SCO1-SenC"/>
    <property type="match status" value="1"/>
</dbReference>
<dbReference type="InterPro" id="IPR000866">
    <property type="entry name" value="AhpC/TSA"/>
</dbReference>
<dbReference type="CDD" id="cd02966">
    <property type="entry name" value="TlpA_like_family"/>
    <property type="match status" value="1"/>
</dbReference>
<dbReference type="GO" id="GO:0017004">
    <property type="term" value="P:cytochrome complex assembly"/>
    <property type="evidence" value="ECO:0007669"/>
    <property type="project" value="UniProtKB-KW"/>
</dbReference>
<name>A0A931G444_9MICC</name>
<dbReference type="GO" id="GO:0046872">
    <property type="term" value="F:metal ion binding"/>
    <property type="evidence" value="ECO:0007669"/>
    <property type="project" value="UniProtKB-KW"/>
</dbReference>
<dbReference type="Gene3D" id="3.40.30.10">
    <property type="entry name" value="Glutaredoxin"/>
    <property type="match status" value="2"/>
</dbReference>
<evidence type="ECO:0000313" key="12">
    <source>
        <dbReference type="EMBL" id="MBG0737995.1"/>
    </source>
</evidence>
<keyword evidence="4" id="KW-0735">Signal-anchor</keyword>
<keyword evidence="10" id="KW-0472">Membrane</keyword>
<keyword evidence="8" id="KW-0479">Metal-binding</keyword>
<dbReference type="InterPro" id="IPR013766">
    <property type="entry name" value="Thioredoxin_domain"/>
</dbReference>
<comment type="subcellular location">
    <subcellularLocation>
        <location evidence="1">Cell envelope</location>
    </subcellularLocation>
</comment>
<dbReference type="PANTHER" id="PTHR42852:SF6">
    <property type="entry name" value="THIOL:DISULFIDE INTERCHANGE PROTEIN DSBE"/>
    <property type="match status" value="1"/>
</dbReference>
<dbReference type="Proteomes" id="UP000655366">
    <property type="component" value="Unassembled WGS sequence"/>
</dbReference>
<keyword evidence="3" id="KW-0201">Cytochrome c-type biogenesis</keyword>
<dbReference type="PROSITE" id="PS51352">
    <property type="entry name" value="THIOREDOXIN_2"/>
    <property type="match status" value="2"/>
</dbReference>
<keyword evidence="7" id="KW-0676">Redox-active center</keyword>
<feature type="domain" description="Thioredoxin" evidence="11">
    <location>
        <begin position="272"/>
        <end position="411"/>
    </location>
</feature>
<accession>A0A931G444</accession>
<evidence type="ECO:0000256" key="6">
    <source>
        <dbReference type="ARBA" id="ARBA00023157"/>
    </source>
</evidence>
<keyword evidence="13" id="KW-1185">Reference proteome</keyword>
<feature type="transmembrane region" description="Helical" evidence="10">
    <location>
        <begin position="24"/>
        <end position="47"/>
    </location>
</feature>
<keyword evidence="5 8" id="KW-0186">Copper</keyword>
<sequence>MKSASTNKDTATDRGAAARGRRGLVLLWGASGLAIVLALGGLLVLAMTHRVTGVSPTTGAPAEPGINSNSAALLQLDSLPGPHEDAPDFALTDQNGTPVSLSQYRGKAVVLSFNDDRCEDLCTLLAQDVAAADHDLGAAASQVVFLSINANPFHPTPADVKDWTDSHGLADDPNWVFATGTPGQLKDTAAKYGVPVSADPKTQEVVHGSELFFIDPAGKEAAMGQFGTESANTAPFAHAMAQMAVDLLSQAAGIAVGGPQLDAGPPSGSSSAELNAPAPDFSLALLNDASATLSLGSTRGKYTVVNFWAGTCSACVQELPAMESAHRQLGSGVAFLGVDVADPDQAGEALASKSGITYPLLTDAKGAAAGAYRIPGLPFTAIIGPGGKLLVRHAGAVTDKQLTYIISTLEQTPS</sequence>
<keyword evidence="10" id="KW-0812">Transmembrane</keyword>
<evidence type="ECO:0000256" key="8">
    <source>
        <dbReference type="PIRSR" id="PIRSR603782-1"/>
    </source>
</evidence>
<protein>
    <submittedName>
        <fullName evidence="12">Redoxin domain-containing protein</fullName>
    </submittedName>
</protein>
<evidence type="ECO:0000256" key="3">
    <source>
        <dbReference type="ARBA" id="ARBA00022748"/>
    </source>
</evidence>
<dbReference type="PANTHER" id="PTHR42852">
    <property type="entry name" value="THIOL:DISULFIDE INTERCHANGE PROTEIN DSBE"/>
    <property type="match status" value="1"/>
</dbReference>
<comment type="similarity">
    <text evidence="2">Belongs to the SCO1/2 family.</text>
</comment>
<feature type="binding site" evidence="8">
    <location>
        <position position="122"/>
    </location>
    <ligand>
        <name>Cu cation</name>
        <dbReference type="ChEBI" id="CHEBI:23378"/>
    </ligand>
</feature>
<organism evidence="12 13">
    <name type="scientific">Arthrobacter terrae</name>
    <dbReference type="NCBI Taxonomy" id="2935737"/>
    <lineage>
        <taxon>Bacteria</taxon>
        <taxon>Bacillati</taxon>
        <taxon>Actinomycetota</taxon>
        <taxon>Actinomycetes</taxon>
        <taxon>Micrococcales</taxon>
        <taxon>Micrococcaceae</taxon>
        <taxon>Arthrobacter</taxon>
    </lineage>
</organism>
<keyword evidence="6 9" id="KW-1015">Disulfide bond</keyword>
<dbReference type="SUPFAM" id="SSF52833">
    <property type="entry name" value="Thioredoxin-like"/>
    <property type="match status" value="2"/>
</dbReference>
<proteinExistence type="inferred from homology"/>
<dbReference type="InterPro" id="IPR036249">
    <property type="entry name" value="Thioredoxin-like_sf"/>
</dbReference>
<evidence type="ECO:0000313" key="13">
    <source>
        <dbReference type="Proteomes" id="UP000655366"/>
    </source>
</evidence>
<evidence type="ECO:0000256" key="5">
    <source>
        <dbReference type="ARBA" id="ARBA00023008"/>
    </source>
</evidence>
<dbReference type="GO" id="GO:0016491">
    <property type="term" value="F:oxidoreductase activity"/>
    <property type="evidence" value="ECO:0007669"/>
    <property type="project" value="InterPro"/>
</dbReference>
<feature type="binding site" evidence="8">
    <location>
        <position position="207"/>
    </location>
    <ligand>
        <name>Cu cation</name>
        <dbReference type="ChEBI" id="CHEBI:23378"/>
    </ligand>
</feature>
<dbReference type="AlphaFoldDB" id="A0A931G444"/>
<evidence type="ECO:0000256" key="1">
    <source>
        <dbReference type="ARBA" id="ARBA00004196"/>
    </source>
</evidence>
<keyword evidence="10" id="KW-1133">Transmembrane helix</keyword>
<evidence type="ECO:0000256" key="4">
    <source>
        <dbReference type="ARBA" id="ARBA00022968"/>
    </source>
</evidence>
<feature type="domain" description="Thioredoxin" evidence="11">
    <location>
        <begin position="80"/>
        <end position="245"/>
    </location>
</feature>
<dbReference type="GO" id="GO:0016209">
    <property type="term" value="F:antioxidant activity"/>
    <property type="evidence" value="ECO:0007669"/>
    <property type="project" value="InterPro"/>
</dbReference>
<dbReference type="InterPro" id="IPR003782">
    <property type="entry name" value="SCO1/SenC"/>
</dbReference>
<evidence type="ECO:0000256" key="2">
    <source>
        <dbReference type="ARBA" id="ARBA00010996"/>
    </source>
</evidence>
<feature type="binding site" evidence="8">
    <location>
        <position position="118"/>
    </location>
    <ligand>
        <name>Cu cation</name>
        <dbReference type="ChEBI" id="CHEBI:23378"/>
    </ligand>
</feature>
<evidence type="ECO:0000256" key="10">
    <source>
        <dbReference type="SAM" id="Phobius"/>
    </source>
</evidence>
<evidence type="ECO:0000256" key="9">
    <source>
        <dbReference type="PIRSR" id="PIRSR603782-2"/>
    </source>
</evidence>
<dbReference type="RefSeq" id="WP_196394934.1">
    <property type="nucleotide sequence ID" value="NZ_JADNYM010000001.1"/>
</dbReference>